<organism evidence="6 7">
    <name type="scientific">Roseinatronobacter thiooxidans</name>
    <dbReference type="NCBI Taxonomy" id="121821"/>
    <lineage>
        <taxon>Bacteria</taxon>
        <taxon>Pseudomonadati</taxon>
        <taxon>Pseudomonadota</taxon>
        <taxon>Alphaproteobacteria</taxon>
        <taxon>Rhodobacterales</taxon>
        <taxon>Paracoccaceae</taxon>
        <taxon>Roseinatronobacter</taxon>
    </lineage>
</organism>
<evidence type="ECO:0000256" key="1">
    <source>
        <dbReference type="ARBA" id="ARBA00022559"/>
    </source>
</evidence>
<dbReference type="InterPro" id="IPR036249">
    <property type="entry name" value="Thioredoxin-like_sf"/>
</dbReference>
<dbReference type="PANTHER" id="PTHR10430:SF16">
    <property type="entry name" value="PEROXIREDOXIN-5, MITOCHONDRIAL"/>
    <property type="match status" value="1"/>
</dbReference>
<evidence type="ECO:0000313" key="7">
    <source>
        <dbReference type="Proteomes" id="UP000249364"/>
    </source>
</evidence>
<comment type="similarity">
    <text evidence="4">Belongs to the peroxiredoxin family. Prx5 subfamily.</text>
</comment>
<dbReference type="EMBL" id="QKZQ01000012">
    <property type="protein sequence ID" value="PZX40728.1"/>
    <property type="molecule type" value="Genomic_DNA"/>
</dbReference>
<dbReference type="SUPFAM" id="SSF52833">
    <property type="entry name" value="Thioredoxin-like"/>
    <property type="match status" value="1"/>
</dbReference>
<dbReference type="Pfam" id="PF08534">
    <property type="entry name" value="Redoxin"/>
    <property type="match status" value="1"/>
</dbReference>
<comment type="function">
    <text evidence="4">Thiol-specific peroxidase that catalyzes the reduction of hydrogen peroxide and organic hydroperoxides to water and alcohols, respectively. Plays a role in cell protection against oxidative stress by detoxifying peroxides.</text>
</comment>
<keyword evidence="2 4" id="KW-0560">Oxidoreductase</keyword>
<accession>A0A2W7PX43</accession>
<evidence type="ECO:0000256" key="3">
    <source>
        <dbReference type="PIRSR" id="PIRSR637944-1"/>
    </source>
</evidence>
<proteinExistence type="inferred from homology"/>
<reference evidence="6 7" key="1">
    <citation type="submission" date="2018-06" db="EMBL/GenBank/DDBJ databases">
        <title>Genomic Encyclopedia of Archaeal and Bacterial Type Strains, Phase II (KMG-II): from individual species to whole genera.</title>
        <authorList>
            <person name="Goeker M."/>
        </authorList>
    </citation>
    <scope>NUCLEOTIDE SEQUENCE [LARGE SCALE GENOMIC DNA]</scope>
    <source>
        <strain evidence="6 7">DSM 13087</strain>
    </source>
</reference>
<dbReference type="Gene3D" id="3.40.30.10">
    <property type="entry name" value="Glutaredoxin"/>
    <property type="match status" value="1"/>
</dbReference>
<dbReference type="AlphaFoldDB" id="A0A2W7PX43"/>
<sequence length="176" mass="19627">MTPQNVPDAVFHTRVRNPQIAGDNPFEWKPLTTHDIFAGKRVVLFAVPGAFTPACSESHLPGYEQHYDQFLAQGVDTVICVAVNDAFVMFQWAKSQDIQKVFMLPDGNGEFARKMGMLVDRSAQGMGMRSWRYSMLVEDGKIVKLFVEPGFCDNPPGVPLQVSGAETLLEYLQSRS</sequence>
<evidence type="ECO:0000313" key="6">
    <source>
        <dbReference type="EMBL" id="PZX40728.1"/>
    </source>
</evidence>
<dbReference type="RefSeq" id="WP_071468796.1">
    <property type="nucleotide sequence ID" value="NZ_MEHT01000008.1"/>
</dbReference>
<feature type="domain" description="Thioredoxin" evidence="5">
    <location>
        <begin position="1"/>
        <end position="174"/>
    </location>
</feature>
<dbReference type="InterPro" id="IPR037944">
    <property type="entry name" value="PRX5-like"/>
</dbReference>
<dbReference type="GO" id="GO:0045454">
    <property type="term" value="P:cell redox homeostasis"/>
    <property type="evidence" value="ECO:0007669"/>
    <property type="project" value="TreeGrafter"/>
</dbReference>
<evidence type="ECO:0000256" key="2">
    <source>
        <dbReference type="ARBA" id="ARBA00023002"/>
    </source>
</evidence>
<keyword evidence="7" id="KW-1185">Reference proteome</keyword>
<protein>
    <recommendedName>
        <fullName evidence="4">Glutathione-dependent peroxiredoxin</fullName>
        <ecNumber evidence="4">1.11.1.27</ecNumber>
    </recommendedName>
</protein>
<dbReference type="EC" id="1.11.1.27" evidence="4"/>
<dbReference type="GO" id="GO:0034599">
    <property type="term" value="P:cellular response to oxidative stress"/>
    <property type="evidence" value="ECO:0007669"/>
    <property type="project" value="InterPro"/>
</dbReference>
<comment type="caution">
    <text evidence="6">The sequence shown here is derived from an EMBL/GenBank/DDBJ whole genome shotgun (WGS) entry which is preliminary data.</text>
</comment>
<evidence type="ECO:0000256" key="4">
    <source>
        <dbReference type="RuleBase" id="RU366011"/>
    </source>
</evidence>
<gene>
    <name evidence="6" type="ORF">LY56_02611</name>
</gene>
<dbReference type="STRING" id="121821.GCA_001870675_02069"/>
<dbReference type="CDD" id="cd03013">
    <property type="entry name" value="PRX5_like"/>
    <property type="match status" value="1"/>
</dbReference>
<dbReference type="GO" id="GO:0008379">
    <property type="term" value="F:thioredoxin peroxidase activity"/>
    <property type="evidence" value="ECO:0007669"/>
    <property type="project" value="InterPro"/>
</dbReference>
<feature type="active site" description="Cysteine sulfenic acid (-SOH) intermediate" evidence="3">
    <location>
        <position position="55"/>
    </location>
</feature>
<dbReference type="OrthoDB" id="9800621at2"/>
<dbReference type="PROSITE" id="PS51352">
    <property type="entry name" value="THIOREDOXIN_2"/>
    <property type="match status" value="1"/>
</dbReference>
<comment type="catalytic activity">
    <reaction evidence="4">
        <text>a hydroperoxide + 2 glutathione = an alcohol + glutathione disulfide + H2O</text>
        <dbReference type="Rhea" id="RHEA:62632"/>
        <dbReference type="ChEBI" id="CHEBI:15377"/>
        <dbReference type="ChEBI" id="CHEBI:30879"/>
        <dbReference type="ChEBI" id="CHEBI:35924"/>
        <dbReference type="ChEBI" id="CHEBI:57925"/>
        <dbReference type="ChEBI" id="CHEBI:58297"/>
        <dbReference type="EC" id="1.11.1.27"/>
    </reaction>
</comment>
<dbReference type="GO" id="GO:0042744">
    <property type="term" value="P:hydrogen peroxide catabolic process"/>
    <property type="evidence" value="ECO:0007669"/>
    <property type="project" value="TreeGrafter"/>
</dbReference>
<keyword evidence="1 4" id="KW-0575">Peroxidase</keyword>
<evidence type="ECO:0000259" key="5">
    <source>
        <dbReference type="PROSITE" id="PS51352"/>
    </source>
</evidence>
<keyword evidence="4" id="KW-0049">Antioxidant</keyword>
<dbReference type="Proteomes" id="UP000249364">
    <property type="component" value="Unassembled WGS sequence"/>
</dbReference>
<dbReference type="InterPro" id="IPR013740">
    <property type="entry name" value="Redoxin"/>
</dbReference>
<dbReference type="PANTHER" id="PTHR10430">
    <property type="entry name" value="PEROXIREDOXIN"/>
    <property type="match status" value="1"/>
</dbReference>
<dbReference type="GO" id="GO:0005737">
    <property type="term" value="C:cytoplasm"/>
    <property type="evidence" value="ECO:0007669"/>
    <property type="project" value="TreeGrafter"/>
</dbReference>
<name>A0A2W7PX43_9RHOB</name>
<keyword evidence="4" id="KW-0676">Redox-active center</keyword>
<dbReference type="InterPro" id="IPR013766">
    <property type="entry name" value="Thioredoxin_domain"/>
</dbReference>